<gene>
    <name evidence="2" type="ORF">EVAR_38749_1</name>
</gene>
<evidence type="ECO:0000256" key="1">
    <source>
        <dbReference type="SAM" id="MobiDB-lite"/>
    </source>
</evidence>
<evidence type="ECO:0000313" key="2">
    <source>
        <dbReference type="EMBL" id="GBP77170.1"/>
    </source>
</evidence>
<dbReference type="Proteomes" id="UP000299102">
    <property type="component" value="Unassembled WGS sequence"/>
</dbReference>
<keyword evidence="3" id="KW-1185">Reference proteome</keyword>
<reference evidence="2 3" key="1">
    <citation type="journal article" date="2019" name="Commun. Biol.">
        <title>The bagworm genome reveals a unique fibroin gene that provides high tensile strength.</title>
        <authorList>
            <person name="Kono N."/>
            <person name="Nakamura H."/>
            <person name="Ohtoshi R."/>
            <person name="Tomita M."/>
            <person name="Numata K."/>
            <person name="Arakawa K."/>
        </authorList>
    </citation>
    <scope>NUCLEOTIDE SEQUENCE [LARGE SCALE GENOMIC DNA]</scope>
</reference>
<protein>
    <submittedName>
        <fullName evidence="2">Uncharacterized protein</fullName>
    </submittedName>
</protein>
<feature type="region of interest" description="Disordered" evidence="1">
    <location>
        <begin position="1"/>
        <end position="28"/>
    </location>
</feature>
<name>A0A4C1YPV0_EUMVA</name>
<proteinExistence type="predicted"/>
<comment type="caution">
    <text evidence="2">The sequence shown here is derived from an EMBL/GenBank/DDBJ whole genome shotgun (WGS) entry which is preliminary data.</text>
</comment>
<sequence length="147" mass="16558">MSDNEENSDRSPTLTPPRKLPKKGGWTRKKEVVERILEQWEALRLFIDFTTNPAHRARADKPFPNTYATYGSGPRIIAPADYAKKQIIDNQWRTLPNARARHPQSASGRIASVAPPLTDIGARARVDRSYVTVASALISSHTQWTEH</sequence>
<accession>A0A4C1YPV0</accession>
<dbReference type="AlphaFoldDB" id="A0A4C1YPV0"/>
<organism evidence="2 3">
    <name type="scientific">Eumeta variegata</name>
    <name type="common">Bagworm moth</name>
    <name type="synonym">Eumeta japonica</name>
    <dbReference type="NCBI Taxonomy" id="151549"/>
    <lineage>
        <taxon>Eukaryota</taxon>
        <taxon>Metazoa</taxon>
        <taxon>Ecdysozoa</taxon>
        <taxon>Arthropoda</taxon>
        <taxon>Hexapoda</taxon>
        <taxon>Insecta</taxon>
        <taxon>Pterygota</taxon>
        <taxon>Neoptera</taxon>
        <taxon>Endopterygota</taxon>
        <taxon>Lepidoptera</taxon>
        <taxon>Glossata</taxon>
        <taxon>Ditrysia</taxon>
        <taxon>Tineoidea</taxon>
        <taxon>Psychidae</taxon>
        <taxon>Oiketicinae</taxon>
        <taxon>Eumeta</taxon>
    </lineage>
</organism>
<dbReference type="OrthoDB" id="6159421at2759"/>
<dbReference type="EMBL" id="BGZK01001319">
    <property type="protein sequence ID" value="GBP77170.1"/>
    <property type="molecule type" value="Genomic_DNA"/>
</dbReference>
<evidence type="ECO:0000313" key="3">
    <source>
        <dbReference type="Proteomes" id="UP000299102"/>
    </source>
</evidence>